<dbReference type="Proteomes" id="UP001165587">
    <property type="component" value="Unassembled WGS sequence"/>
</dbReference>
<proteinExistence type="inferred from homology"/>
<evidence type="ECO:0000256" key="2">
    <source>
        <dbReference type="ARBA" id="ARBA00023002"/>
    </source>
</evidence>
<dbReference type="InterPro" id="IPR036291">
    <property type="entry name" value="NAD(P)-bd_dom_sf"/>
</dbReference>
<dbReference type="AlphaFoldDB" id="A0AA41XKW6"/>
<dbReference type="RefSeq" id="WP_259531062.1">
    <property type="nucleotide sequence ID" value="NZ_JANLCK010000017.1"/>
</dbReference>
<dbReference type="Gene3D" id="3.40.50.720">
    <property type="entry name" value="NAD(P)-binding Rossmann-like Domain"/>
    <property type="match status" value="1"/>
</dbReference>
<evidence type="ECO:0000313" key="4">
    <source>
        <dbReference type="EMBL" id="MCS5727961.1"/>
    </source>
</evidence>
<dbReference type="InterPro" id="IPR057326">
    <property type="entry name" value="KR_dom"/>
</dbReference>
<dbReference type="EMBL" id="JANLCK010000017">
    <property type="protein sequence ID" value="MCS5727961.1"/>
    <property type="molecule type" value="Genomic_DNA"/>
</dbReference>
<sequence length="254" mass="26582">MTTRTVLITGAAQGLGAETARHLAARHWRVVVADLSAEAAQRVVDELDDAFPVEGGHLALGVDVADEQRVEAAFAALSSHIESLNGVVNGAGVLFRMPAEEFDTASWRLQLDVHLTGAMLCSRFAFPLLKRAGSASIVNVGSVGSTFGLPGRLAYSTAKSGVLGLTRTLAVEWGPHNIRVNAVAPGYIATEMALSGFRSGALNRDRIIDRTPLGRLGEPSEIASVIAFLLGDESSFVTGAVLNTDGGVTIDGTF</sequence>
<comment type="caution">
    <text evidence="4">The sequence shown here is derived from an EMBL/GenBank/DDBJ whole genome shotgun (WGS) entry which is preliminary data.</text>
</comment>
<dbReference type="PRINTS" id="PR00081">
    <property type="entry name" value="GDHRDH"/>
</dbReference>
<keyword evidence="2" id="KW-0560">Oxidoreductase</keyword>
<dbReference type="GO" id="GO:0016616">
    <property type="term" value="F:oxidoreductase activity, acting on the CH-OH group of donors, NAD or NADP as acceptor"/>
    <property type="evidence" value="ECO:0007669"/>
    <property type="project" value="UniProtKB-ARBA"/>
</dbReference>
<evidence type="ECO:0000259" key="3">
    <source>
        <dbReference type="SMART" id="SM00822"/>
    </source>
</evidence>
<accession>A0AA41XKW6</accession>
<feature type="domain" description="Ketoreductase" evidence="3">
    <location>
        <begin position="4"/>
        <end position="176"/>
    </location>
</feature>
<evidence type="ECO:0000313" key="5">
    <source>
        <dbReference type="Proteomes" id="UP001165587"/>
    </source>
</evidence>
<protein>
    <submittedName>
        <fullName evidence="4">SDR family oxidoreductase</fullName>
    </submittedName>
</protein>
<dbReference type="PANTHER" id="PTHR42760">
    <property type="entry name" value="SHORT-CHAIN DEHYDROGENASES/REDUCTASES FAMILY MEMBER"/>
    <property type="match status" value="1"/>
</dbReference>
<reference evidence="4" key="1">
    <citation type="submission" date="2022-08" db="EMBL/GenBank/DDBJ databases">
        <authorList>
            <person name="Deng Y."/>
            <person name="Han X.-F."/>
            <person name="Zhang Y.-Q."/>
        </authorList>
    </citation>
    <scope>NUCLEOTIDE SEQUENCE</scope>
    <source>
        <strain evidence="4">CPCC 203407</strain>
    </source>
</reference>
<comment type="similarity">
    <text evidence="1">Belongs to the short-chain dehydrogenases/reductases (SDR) family.</text>
</comment>
<dbReference type="CDD" id="cd05233">
    <property type="entry name" value="SDR_c"/>
    <property type="match status" value="1"/>
</dbReference>
<evidence type="ECO:0000256" key="1">
    <source>
        <dbReference type="ARBA" id="ARBA00006484"/>
    </source>
</evidence>
<dbReference type="InterPro" id="IPR020904">
    <property type="entry name" value="Sc_DH/Rdtase_CS"/>
</dbReference>
<dbReference type="GO" id="GO:0030497">
    <property type="term" value="P:fatty acid elongation"/>
    <property type="evidence" value="ECO:0007669"/>
    <property type="project" value="TreeGrafter"/>
</dbReference>
<dbReference type="Pfam" id="PF13561">
    <property type="entry name" value="adh_short_C2"/>
    <property type="match status" value="1"/>
</dbReference>
<dbReference type="PRINTS" id="PR00080">
    <property type="entry name" value="SDRFAMILY"/>
</dbReference>
<name>A0AA41XKW6_9MICO</name>
<organism evidence="4 5">
    <name type="scientific">Herbiconiux oxytropis</name>
    <dbReference type="NCBI Taxonomy" id="2970915"/>
    <lineage>
        <taxon>Bacteria</taxon>
        <taxon>Bacillati</taxon>
        <taxon>Actinomycetota</taxon>
        <taxon>Actinomycetes</taxon>
        <taxon>Micrococcales</taxon>
        <taxon>Microbacteriaceae</taxon>
        <taxon>Herbiconiux</taxon>
    </lineage>
</organism>
<dbReference type="PROSITE" id="PS00061">
    <property type="entry name" value="ADH_SHORT"/>
    <property type="match status" value="1"/>
</dbReference>
<gene>
    <name evidence="4" type="ORF">N1028_18845</name>
</gene>
<dbReference type="SUPFAM" id="SSF51735">
    <property type="entry name" value="NAD(P)-binding Rossmann-fold domains"/>
    <property type="match status" value="1"/>
</dbReference>
<keyword evidence="5" id="KW-1185">Reference proteome</keyword>
<dbReference type="PANTHER" id="PTHR42760:SF129">
    <property type="entry name" value="OXIDOREDUCTASE"/>
    <property type="match status" value="1"/>
</dbReference>
<dbReference type="InterPro" id="IPR002347">
    <property type="entry name" value="SDR_fam"/>
</dbReference>
<dbReference type="SMART" id="SM00822">
    <property type="entry name" value="PKS_KR"/>
    <property type="match status" value="1"/>
</dbReference>
<dbReference type="FunFam" id="3.40.50.720:FF:000084">
    <property type="entry name" value="Short-chain dehydrogenase reductase"/>
    <property type="match status" value="1"/>
</dbReference>